<sequence>MTSEVNIPDAAPEFALLRRWEAASLGTVWRRPGDWFTPAAEALAEALEGRLDTAPAAYRLGFARAESGVGITEAIDDMAVLFRSAGYEAAPIRSIRSLCEGWTEGDAAQRVGPAMNDPESGLGTHEYLVARLAELYGTAERAGGAVSEGHALVLVDVAAANTDPWQRMARNAAIGQSLRDAYGKGHPMARLGDGLYAVLVERGPEMGRGVADLRDRISRRATQMRVGNLMRQPPRVWIESLPDVHDYAVDLLDSLQR</sequence>
<dbReference type="Proteomes" id="UP000183315">
    <property type="component" value="Unassembled WGS sequence"/>
</dbReference>
<accession>A0A1H6W4G3</accession>
<organism evidence="1 2">
    <name type="scientific">Demequina mangrovi</name>
    <dbReference type="NCBI Taxonomy" id="1043493"/>
    <lineage>
        <taxon>Bacteria</taxon>
        <taxon>Bacillati</taxon>
        <taxon>Actinomycetota</taxon>
        <taxon>Actinomycetes</taxon>
        <taxon>Micrococcales</taxon>
        <taxon>Demequinaceae</taxon>
        <taxon>Demequina</taxon>
    </lineage>
</organism>
<evidence type="ECO:0000313" key="2">
    <source>
        <dbReference type="Proteomes" id="UP000183315"/>
    </source>
</evidence>
<reference evidence="2" key="1">
    <citation type="submission" date="2016-10" db="EMBL/GenBank/DDBJ databases">
        <authorList>
            <person name="Varghese N."/>
        </authorList>
    </citation>
    <scope>NUCLEOTIDE SEQUENCE [LARGE SCALE GENOMIC DNA]</scope>
    <source>
        <strain evidence="2">DSM 24868</strain>
    </source>
</reference>
<evidence type="ECO:0008006" key="3">
    <source>
        <dbReference type="Google" id="ProtNLM"/>
    </source>
</evidence>
<protein>
    <recommendedName>
        <fullName evidence="3">GGDEF domain-containing protein, diguanylate cyclase (C-di-GMP synthetase) or its enzymatically inactive variants</fullName>
    </recommendedName>
</protein>
<evidence type="ECO:0000313" key="1">
    <source>
        <dbReference type="EMBL" id="SEJ11838.1"/>
    </source>
</evidence>
<dbReference type="AlphaFoldDB" id="A0A1H6W4G3"/>
<dbReference type="EMBL" id="FNZI01000002">
    <property type="protein sequence ID" value="SEJ11838.1"/>
    <property type="molecule type" value="Genomic_DNA"/>
</dbReference>
<keyword evidence="2" id="KW-1185">Reference proteome</keyword>
<dbReference type="eggNOG" id="ENOG50334Y5">
    <property type="taxonomic scope" value="Bacteria"/>
</dbReference>
<dbReference type="STRING" id="1043493.SAMN05421637_0841"/>
<gene>
    <name evidence="1" type="ORF">SAMN05421637_0841</name>
</gene>
<proteinExistence type="predicted"/>
<name>A0A1H6W4G3_9MICO</name>